<dbReference type="SUPFAM" id="SSF46626">
    <property type="entry name" value="Cytochrome c"/>
    <property type="match status" value="3"/>
</dbReference>
<dbReference type="InterPro" id="IPR051459">
    <property type="entry name" value="Cytochrome_c-type_DH"/>
</dbReference>
<dbReference type="InterPro" id="IPR009056">
    <property type="entry name" value="Cyt_c-like_dom"/>
</dbReference>
<keyword evidence="7 9" id="KW-0408">Iron</keyword>
<dbReference type="PROSITE" id="PS51007">
    <property type="entry name" value="CYTC"/>
    <property type="match status" value="3"/>
</dbReference>
<evidence type="ECO:0000259" key="11">
    <source>
        <dbReference type="PROSITE" id="PS51007"/>
    </source>
</evidence>
<dbReference type="EMBL" id="CP150637">
    <property type="protein sequence ID" value="WZW87483.1"/>
    <property type="molecule type" value="Genomic_DNA"/>
</dbReference>
<evidence type="ECO:0000256" key="6">
    <source>
        <dbReference type="ARBA" id="ARBA00022737"/>
    </source>
</evidence>
<name>A0ABZ3C0F0_9GAMM</name>
<evidence type="ECO:0000256" key="10">
    <source>
        <dbReference type="SAM" id="Phobius"/>
    </source>
</evidence>
<dbReference type="PANTHER" id="PTHR35008:SF8">
    <property type="entry name" value="ALCOHOL DEHYDROGENASE CYTOCHROME C SUBUNIT"/>
    <property type="match status" value="1"/>
</dbReference>
<feature type="domain" description="Cytochrome c" evidence="11">
    <location>
        <begin position="329"/>
        <end position="420"/>
    </location>
</feature>
<proteinExistence type="predicted"/>
<evidence type="ECO:0000256" key="4">
    <source>
        <dbReference type="ARBA" id="ARBA00022723"/>
    </source>
</evidence>
<keyword evidence="4 9" id="KW-0479">Metal-binding</keyword>
<dbReference type="PIRSF" id="PIRSF000018">
    <property type="entry name" value="Mb_ADH_cyt_c"/>
    <property type="match status" value="1"/>
</dbReference>
<dbReference type="RefSeq" id="WP_034855858.1">
    <property type="nucleotide sequence ID" value="NZ_AZOD01000025.1"/>
</dbReference>
<comment type="subcellular location">
    <subcellularLocation>
        <location evidence="1">Cell membrane</location>
    </subcellularLocation>
</comment>
<evidence type="ECO:0000256" key="9">
    <source>
        <dbReference type="PROSITE-ProRule" id="PRU00433"/>
    </source>
</evidence>
<dbReference type="Proteomes" id="UP001449178">
    <property type="component" value="Chromosome"/>
</dbReference>
<evidence type="ECO:0000256" key="8">
    <source>
        <dbReference type="ARBA" id="ARBA00023136"/>
    </source>
</evidence>
<dbReference type="InterPro" id="IPR014353">
    <property type="entry name" value="Membr-bd_ADH_cyt_c"/>
</dbReference>
<reference evidence="12 13" key="1">
    <citation type="submission" date="2024-03" db="EMBL/GenBank/DDBJ databases">
        <title>Complete Genome Sequence and Annotation of Ignatzschineria larvae DSM 13226.</title>
        <authorList>
            <person name="Cantrell E."/>
            <person name="Burcham Z.M."/>
        </authorList>
    </citation>
    <scope>NUCLEOTIDE SEQUENCE [LARGE SCALE GENOMIC DNA]</scope>
    <source>
        <strain evidence="12 13">DSM 13226</strain>
    </source>
</reference>
<dbReference type="Pfam" id="PF00034">
    <property type="entry name" value="Cytochrom_C"/>
    <property type="match status" value="1"/>
</dbReference>
<keyword evidence="13" id="KW-1185">Reference proteome</keyword>
<dbReference type="PANTHER" id="PTHR35008">
    <property type="entry name" value="BLL4482 PROTEIN-RELATED"/>
    <property type="match status" value="1"/>
</dbReference>
<evidence type="ECO:0000256" key="5">
    <source>
        <dbReference type="ARBA" id="ARBA00022729"/>
    </source>
</evidence>
<keyword evidence="10" id="KW-1133">Transmembrane helix</keyword>
<feature type="domain" description="Cytochrome c" evidence="11">
    <location>
        <begin position="191"/>
        <end position="306"/>
    </location>
</feature>
<protein>
    <submittedName>
        <fullName evidence="12">Cytochrome c</fullName>
    </submittedName>
</protein>
<feature type="transmembrane region" description="Helical" evidence="10">
    <location>
        <begin position="7"/>
        <end position="28"/>
    </location>
</feature>
<keyword evidence="2" id="KW-1003">Cell membrane</keyword>
<feature type="domain" description="Cytochrome c" evidence="11">
    <location>
        <begin position="44"/>
        <end position="147"/>
    </location>
</feature>
<evidence type="ECO:0000256" key="1">
    <source>
        <dbReference type="ARBA" id="ARBA00004236"/>
    </source>
</evidence>
<accession>A0ABZ3C0F0</accession>
<evidence type="ECO:0000313" key="13">
    <source>
        <dbReference type="Proteomes" id="UP001449178"/>
    </source>
</evidence>
<evidence type="ECO:0000256" key="3">
    <source>
        <dbReference type="ARBA" id="ARBA00022617"/>
    </source>
</evidence>
<gene>
    <name evidence="12" type="ORF">WMO13_08940</name>
</gene>
<sequence>MRIRSIIYTILLVIVALIIITIVTLSFYRGTTSQLMPTTQNEKELVQKGEYLARLGDCTSCHTSDPQLPFAGGVPFEIPIGTIYAPNITPDPEYGIGNYSLRDFDNAVRHGIRKDGDTLYPAMPYPDYAVINDEDVEALYAYFMHGVQPLAIPNKSESIMWPLSMRWPLTAWRILYSPEVKAFNASKYPDATTARGAYLVQGLGHCGSCHTPRGWAMNEKAYDDTSLLYLSGSNAPIDGWMPINLRGDDLTGLGRIDQENLKMLLWSGRSDHNAVFGGMREVVDNSLQYATETDINAIAHYLKSLAPANPKNPPFVYDDATHKALASGNDSQRGAAIYLDSCAACHRTDGLGYDAVFPALAGNPAVQADNPISLIHIVSQGSTLQGTQHAVTTYVMPDELGIRLNAQDIADVLTFIRTSWGNQGKAVSLEEVQDALSQ</sequence>
<organism evidence="12 13">
    <name type="scientific">Ignatzschineria larvae DSM 13226</name>
    <dbReference type="NCBI Taxonomy" id="1111732"/>
    <lineage>
        <taxon>Bacteria</taxon>
        <taxon>Pseudomonadati</taxon>
        <taxon>Pseudomonadota</taxon>
        <taxon>Gammaproteobacteria</taxon>
        <taxon>Cardiobacteriales</taxon>
        <taxon>Ignatzschineriaceae</taxon>
        <taxon>Ignatzschineria</taxon>
    </lineage>
</organism>
<keyword evidence="10" id="KW-0812">Transmembrane</keyword>
<evidence type="ECO:0000256" key="2">
    <source>
        <dbReference type="ARBA" id="ARBA00022475"/>
    </source>
</evidence>
<keyword evidence="3 9" id="KW-0349">Heme</keyword>
<dbReference type="InterPro" id="IPR036909">
    <property type="entry name" value="Cyt_c-like_dom_sf"/>
</dbReference>
<keyword evidence="8 10" id="KW-0472">Membrane</keyword>
<keyword evidence="5" id="KW-0732">Signal</keyword>
<keyword evidence="6" id="KW-0677">Repeat</keyword>
<evidence type="ECO:0000256" key="7">
    <source>
        <dbReference type="ARBA" id="ARBA00023004"/>
    </source>
</evidence>
<dbReference type="Gene3D" id="1.10.760.10">
    <property type="entry name" value="Cytochrome c-like domain"/>
    <property type="match status" value="2"/>
</dbReference>
<evidence type="ECO:0000313" key="12">
    <source>
        <dbReference type="EMBL" id="WZW87483.1"/>
    </source>
</evidence>